<evidence type="ECO:0000313" key="3">
    <source>
        <dbReference type="Proteomes" id="UP000504612"/>
    </source>
</evidence>
<dbReference type="InterPro" id="IPR009533">
    <property type="entry name" value="FAM107"/>
</dbReference>
<feature type="compositionally biased region" description="Low complexity" evidence="2">
    <location>
        <begin position="210"/>
        <end position="221"/>
    </location>
</feature>
<feature type="compositionally biased region" description="Polar residues" evidence="2">
    <location>
        <begin position="222"/>
        <end position="239"/>
    </location>
</feature>
<dbReference type="GeneID" id="113430085"/>
<dbReference type="PANTHER" id="PTHR16768:SF5">
    <property type="entry name" value="FI14214P"/>
    <property type="match status" value="1"/>
</dbReference>
<accession>A0A6J1VZB2</accession>
<evidence type="ECO:0000256" key="2">
    <source>
        <dbReference type="SAM" id="MobiDB-lite"/>
    </source>
</evidence>
<gene>
    <name evidence="4" type="primary">LOC113430085</name>
</gene>
<evidence type="ECO:0000313" key="4">
    <source>
        <dbReference type="RefSeq" id="XP_026548361.1"/>
    </source>
</evidence>
<protein>
    <submittedName>
        <fullName evidence="4">Uncharacterized protein LOC113430085</fullName>
    </submittedName>
</protein>
<dbReference type="PANTHER" id="PTHR16768">
    <property type="entry name" value="DOWN REGULATED IN RENAL CARCINOMA 1/TU3A"/>
    <property type="match status" value="1"/>
</dbReference>
<keyword evidence="1" id="KW-0175">Coiled coil</keyword>
<reference evidence="4" key="1">
    <citation type="submission" date="2025-08" db="UniProtKB">
        <authorList>
            <consortium name="RefSeq"/>
        </authorList>
    </citation>
    <scope>IDENTIFICATION</scope>
</reference>
<dbReference type="AlphaFoldDB" id="A0A6J1VZB2"/>
<proteinExistence type="predicted"/>
<organism evidence="3 4">
    <name type="scientific">Notechis scutatus</name>
    <name type="common">mainland tiger snake</name>
    <dbReference type="NCBI Taxonomy" id="8663"/>
    <lineage>
        <taxon>Eukaryota</taxon>
        <taxon>Metazoa</taxon>
        <taxon>Chordata</taxon>
        <taxon>Craniata</taxon>
        <taxon>Vertebrata</taxon>
        <taxon>Euteleostomi</taxon>
        <taxon>Lepidosauria</taxon>
        <taxon>Squamata</taxon>
        <taxon>Bifurcata</taxon>
        <taxon>Unidentata</taxon>
        <taxon>Episquamata</taxon>
        <taxon>Toxicofera</taxon>
        <taxon>Serpentes</taxon>
        <taxon>Colubroidea</taxon>
        <taxon>Elapidae</taxon>
        <taxon>Hydrophiinae</taxon>
        <taxon>Notechis</taxon>
    </lineage>
</organism>
<feature type="region of interest" description="Disordered" evidence="2">
    <location>
        <begin position="137"/>
        <end position="239"/>
    </location>
</feature>
<sequence length="239" mass="26682">MAATGPPNLFVGEMVARELPNLNLPGSQMEQTGGVTWQKDTAGNWTRLEGSAARSETTSRGAEAQPVTTLRITNPNKTTGNQQHLHRELLFTHRKGLSLRSKPELLQVLEHRNRRRDGTESGLKPSPLEQELLRWQQRREQHQQQEATGNPGGSQPEFIKVREKLRRTQQQRDPSRQQAPPSLISVPFPHLHHPNRKPSQFPVKHPPVAPQAAASLPQSSLKDSSFTSVPSKNSLANNT</sequence>
<dbReference type="RefSeq" id="XP_026548361.1">
    <property type="nucleotide sequence ID" value="XM_026692576.1"/>
</dbReference>
<evidence type="ECO:0000256" key="1">
    <source>
        <dbReference type="ARBA" id="ARBA00023054"/>
    </source>
</evidence>
<keyword evidence="3" id="KW-1185">Reference proteome</keyword>
<dbReference type="KEGG" id="nss:113430085"/>
<name>A0A6J1VZB2_9SAUR</name>
<dbReference type="Proteomes" id="UP000504612">
    <property type="component" value="Unplaced"/>
</dbReference>
<dbReference type="Pfam" id="PF06625">
    <property type="entry name" value="DUF1151"/>
    <property type="match status" value="1"/>
</dbReference>